<organism evidence="1">
    <name type="scientific">Rhizophora mucronata</name>
    <name type="common">Asiatic mangrove</name>
    <dbReference type="NCBI Taxonomy" id="61149"/>
    <lineage>
        <taxon>Eukaryota</taxon>
        <taxon>Viridiplantae</taxon>
        <taxon>Streptophyta</taxon>
        <taxon>Embryophyta</taxon>
        <taxon>Tracheophyta</taxon>
        <taxon>Spermatophyta</taxon>
        <taxon>Magnoliopsida</taxon>
        <taxon>eudicotyledons</taxon>
        <taxon>Gunneridae</taxon>
        <taxon>Pentapetalae</taxon>
        <taxon>rosids</taxon>
        <taxon>fabids</taxon>
        <taxon>Malpighiales</taxon>
        <taxon>Rhizophoraceae</taxon>
        <taxon>Rhizophora</taxon>
    </lineage>
</organism>
<dbReference type="AlphaFoldDB" id="A0A2P2INC8"/>
<name>A0A2P2INC8_RHIMU</name>
<accession>A0A2P2INC8</accession>
<proteinExistence type="predicted"/>
<evidence type="ECO:0000313" key="1">
    <source>
        <dbReference type="EMBL" id="MBW82718.1"/>
    </source>
</evidence>
<protein>
    <submittedName>
        <fullName evidence="1">Uncharacterized protein</fullName>
    </submittedName>
</protein>
<dbReference type="EMBL" id="GGEC01002235">
    <property type="protein sequence ID" value="MBW82718.1"/>
    <property type="molecule type" value="Transcribed_RNA"/>
</dbReference>
<sequence length="88" mass="10122">MNQRRHLSHFCFRHIQHAAEEASVELRQPGSTLNLAIGPNGLGPWLLGNATCIHGSFYKEVRNLNMKRRWIGGNMRDYQFATLCKSMH</sequence>
<reference evidence="1" key="1">
    <citation type="submission" date="2018-02" db="EMBL/GenBank/DDBJ databases">
        <title>Rhizophora mucronata_Transcriptome.</title>
        <authorList>
            <person name="Meera S.P."/>
            <person name="Sreeshan A."/>
            <person name="Augustine A."/>
        </authorList>
    </citation>
    <scope>NUCLEOTIDE SEQUENCE</scope>
    <source>
        <tissue evidence="1">Leaf</tissue>
    </source>
</reference>